<proteinExistence type="predicted"/>
<dbReference type="KEGG" id="sfh:SFHH103_00444"/>
<dbReference type="EMBL" id="HE616890">
    <property type="protein sequence ID" value="CCE94944.1"/>
    <property type="molecule type" value="Genomic_DNA"/>
</dbReference>
<sequence>MPFPAVGFVERQDQGYRFVPVTYQFDI</sequence>
<protein>
    <submittedName>
        <fullName evidence="1">Uncharacterized protein</fullName>
    </submittedName>
</protein>
<evidence type="ECO:0000313" key="2">
    <source>
        <dbReference type="Proteomes" id="UP000007735"/>
    </source>
</evidence>
<accession>G9A143</accession>
<dbReference type="Proteomes" id="UP000007735">
    <property type="component" value="Chromosome"/>
</dbReference>
<dbReference type="AlphaFoldDB" id="G9A143"/>
<reference evidence="1 2" key="1">
    <citation type="journal article" date="2012" name="J. Bacteriol.">
        <title>Genome sequence of the soybean symbiont Sinorhizobium fredii HH103.</title>
        <authorList>
            <person name="Weidner S."/>
            <person name="Becker A."/>
            <person name="Bonilla I."/>
            <person name="Jaenicke S."/>
            <person name="Lloret J."/>
            <person name="Margaret I."/>
            <person name="Puhler A."/>
            <person name="Ruiz-Sainz J.E."/>
            <person name="Schneiker-Bekel S."/>
            <person name="Szczepanowski R."/>
            <person name="Vinardell J.M."/>
            <person name="Zehner S."/>
            <person name="Gottfert M."/>
        </authorList>
    </citation>
    <scope>NUCLEOTIDE SEQUENCE [LARGE SCALE GENOMIC DNA]</scope>
    <source>
        <strain evidence="1 2">HH103</strain>
    </source>
</reference>
<dbReference type="STRING" id="1117943.SFHH103_00444"/>
<organism evidence="1 2">
    <name type="scientific">Sinorhizobium fredii (strain HH103)</name>
    <dbReference type="NCBI Taxonomy" id="1117943"/>
    <lineage>
        <taxon>Bacteria</taxon>
        <taxon>Pseudomonadati</taxon>
        <taxon>Pseudomonadota</taxon>
        <taxon>Alphaproteobacteria</taxon>
        <taxon>Hyphomicrobiales</taxon>
        <taxon>Rhizobiaceae</taxon>
        <taxon>Sinorhizobium/Ensifer group</taxon>
        <taxon>Sinorhizobium</taxon>
    </lineage>
</organism>
<name>G9A143_SINF1</name>
<gene>
    <name evidence="1" type="ordered locus">SFHH103_00444</name>
</gene>
<dbReference type="HOGENOM" id="CLU_3414958_0_0_5"/>
<evidence type="ECO:0000313" key="1">
    <source>
        <dbReference type="EMBL" id="CCE94944.1"/>
    </source>
</evidence>